<dbReference type="NCBIfam" id="NF004846">
    <property type="entry name" value="PRK06197.1"/>
    <property type="match status" value="1"/>
</dbReference>
<dbReference type="STRING" id="1123269.NX02_03020"/>
<dbReference type="PANTHER" id="PTHR43157:SF31">
    <property type="entry name" value="PHOSPHATIDYLINOSITOL-GLYCAN BIOSYNTHESIS CLASS F PROTEIN"/>
    <property type="match status" value="1"/>
</dbReference>
<dbReference type="PRINTS" id="PR00081">
    <property type="entry name" value="GDHRDH"/>
</dbReference>
<dbReference type="KEGG" id="ssan:NX02_03020"/>
<evidence type="ECO:0000313" key="3">
    <source>
        <dbReference type="EMBL" id="AHE52361.1"/>
    </source>
</evidence>
<dbReference type="NCBIfam" id="NF004513">
    <property type="entry name" value="PRK05854.1"/>
    <property type="match status" value="1"/>
</dbReference>
<dbReference type="GO" id="GO:0016491">
    <property type="term" value="F:oxidoreductase activity"/>
    <property type="evidence" value="ECO:0007669"/>
    <property type="project" value="UniProtKB-KW"/>
</dbReference>
<dbReference type="InterPro" id="IPR036291">
    <property type="entry name" value="NAD(P)-bd_dom_sf"/>
</dbReference>
<comment type="similarity">
    <text evidence="2">Belongs to the short-chain dehydrogenases/reductases (SDR) family.</text>
</comment>
<protein>
    <recommendedName>
        <fullName evidence="5">Short-chain dehydrogenase</fullName>
    </recommendedName>
</protein>
<dbReference type="PATRIC" id="fig|1123269.5.peg.584"/>
<dbReference type="AlphaFoldDB" id="W0A5M9"/>
<evidence type="ECO:0000313" key="4">
    <source>
        <dbReference type="Proteomes" id="UP000018851"/>
    </source>
</evidence>
<dbReference type="HOGENOM" id="CLU_010194_44_2_5"/>
<keyword evidence="1" id="KW-0560">Oxidoreductase</keyword>
<reference evidence="3 4" key="1">
    <citation type="submission" date="2013-07" db="EMBL/GenBank/DDBJ databases">
        <title>Completed genome of Sphingomonas sanxanigenens NX02.</title>
        <authorList>
            <person name="Ma T."/>
            <person name="Huang H."/>
            <person name="Wu M."/>
            <person name="Li X."/>
            <person name="Li G."/>
        </authorList>
    </citation>
    <scope>NUCLEOTIDE SEQUENCE [LARGE SCALE GENOMIC DNA]</scope>
    <source>
        <strain evidence="3 4">NX02</strain>
    </source>
</reference>
<dbReference type="SUPFAM" id="SSF51735">
    <property type="entry name" value="NAD(P)-binding Rossmann-fold domains"/>
    <property type="match status" value="1"/>
</dbReference>
<gene>
    <name evidence="3" type="ORF">NX02_03020</name>
</gene>
<dbReference type="PANTHER" id="PTHR43157">
    <property type="entry name" value="PHOSPHATIDYLINOSITOL-GLYCAN BIOSYNTHESIS CLASS F PROTEIN-RELATED"/>
    <property type="match status" value="1"/>
</dbReference>
<evidence type="ECO:0000256" key="2">
    <source>
        <dbReference type="RuleBase" id="RU000363"/>
    </source>
</evidence>
<dbReference type="Proteomes" id="UP000018851">
    <property type="component" value="Chromosome"/>
</dbReference>
<name>W0A5M9_9SPHN</name>
<proteinExistence type="inferred from homology"/>
<keyword evidence="4" id="KW-1185">Reference proteome</keyword>
<dbReference type="eggNOG" id="COG1028">
    <property type="taxonomic scope" value="Bacteria"/>
</dbReference>
<sequence length="324" mass="34185">MALRCPGHMSMRGFSKDISMARWTIADIPPQHGRTAVVTGTGGLGYEDALALARAGAAVILAGRNPAKGAAAIARIRAAVPPATIRFEALDLASLASVATFAERLGGECERIDLLVNNAGVMRPPRRLETADGFELQLGTNYLGHFALTARLMPLLAKGQGARVVTLSSIAAGRGAVIHFDDLNARRRYDAMSWYSQSKLACLMFALELDRRSAARGWGIASLAAHPGLSRTDLIPNAPGPRTFTNTLFSALRLLMQSPAQGALPTLYAATDPGAQGGGYYGPDRLSETRGHPALAAVPARALDQAACARLWQISEELTGVGFG</sequence>
<evidence type="ECO:0000256" key="1">
    <source>
        <dbReference type="ARBA" id="ARBA00023002"/>
    </source>
</evidence>
<dbReference type="Gene3D" id="3.40.50.720">
    <property type="entry name" value="NAD(P)-binding Rossmann-like Domain"/>
    <property type="match status" value="1"/>
</dbReference>
<evidence type="ECO:0008006" key="5">
    <source>
        <dbReference type="Google" id="ProtNLM"/>
    </source>
</evidence>
<dbReference type="InterPro" id="IPR002347">
    <property type="entry name" value="SDR_fam"/>
</dbReference>
<accession>W0A5M9</accession>
<dbReference type="Pfam" id="PF00106">
    <property type="entry name" value="adh_short"/>
    <property type="match status" value="1"/>
</dbReference>
<dbReference type="EMBL" id="CP006644">
    <property type="protein sequence ID" value="AHE52361.1"/>
    <property type="molecule type" value="Genomic_DNA"/>
</dbReference>
<organism evidence="3 4">
    <name type="scientific">Sphingomonas sanxanigenens DSM 19645 = NX02</name>
    <dbReference type="NCBI Taxonomy" id="1123269"/>
    <lineage>
        <taxon>Bacteria</taxon>
        <taxon>Pseudomonadati</taxon>
        <taxon>Pseudomonadota</taxon>
        <taxon>Alphaproteobacteria</taxon>
        <taxon>Sphingomonadales</taxon>
        <taxon>Sphingomonadaceae</taxon>
        <taxon>Sphingomonas</taxon>
    </lineage>
</organism>
<dbReference type="PRINTS" id="PR00080">
    <property type="entry name" value="SDRFAMILY"/>
</dbReference>